<reference evidence="4 5" key="1">
    <citation type="journal article" date="2011" name="Proc. Natl. Acad. Sci. U.S.A.">
        <title>Evolutionary erosion of yeast sex chromosomes by mating-type switching accidents.</title>
        <authorList>
            <person name="Gordon J.L."/>
            <person name="Armisen D."/>
            <person name="Proux-Wera E."/>
            <person name="Oheigeartaigh S.S."/>
            <person name="Byrne K.P."/>
            <person name="Wolfe K.H."/>
        </authorList>
    </citation>
    <scope>NUCLEOTIDE SEQUENCE [LARGE SCALE GENOMIC DNA]</scope>
    <source>
        <strain evidence="5">ATCC MYA-139 / BCRC 22969 / CBS 8797 / CCRC 22969 / KCTC 17520 / NBRC 10181 / NCYC 3082</strain>
    </source>
</reference>
<organism evidence="4 5">
    <name type="scientific">Huiozyma naganishii (strain ATCC MYA-139 / BCRC 22969 / CBS 8797 / KCTC 17520 / NBRC 10181 / NCYC 3082 / Yp74L-3)</name>
    <name type="common">Yeast</name>
    <name type="synonym">Kazachstania naganishii</name>
    <dbReference type="NCBI Taxonomy" id="1071383"/>
    <lineage>
        <taxon>Eukaryota</taxon>
        <taxon>Fungi</taxon>
        <taxon>Dikarya</taxon>
        <taxon>Ascomycota</taxon>
        <taxon>Saccharomycotina</taxon>
        <taxon>Saccharomycetes</taxon>
        <taxon>Saccharomycetales</taxon>
        <taxon>Saccharomycetaceae</taxon>
        <taxon>Huiozyma</taxon>
    </lineage>
</organism>
<dbReference type="KEGG" id="kng:KNAG_0C05710"/>
<dbReference type="EMBL" id="HE978316">
    <property type="protein sequence ID" value="CCK69669.1"/>
    <property type="molecule type" value="Genomic_DNA"/>
</dbReference>
<dbReference type="Pfam" id="PF17058">
    <property type="entry name" value="MBR1"/>
    <property type="match status" value="1"/>
</dbReference>
<evidence type="ECO:0000256" key="3">
    <source>
        <dbReference type="SAM" id="MobiDB-lite"/>
    </source>
</evidence>
<comment type="similarity">
    <text evidence="1">Belongs to the ISF1/MBR1 family.</text>
</comment>
<dbReference type="eggNOG" id="ENOG502ST5N">
    <property type="taxonomic scope" value="Eukaryota"/>
</dbReference>
<dbReference type="Proteomes" id="UP000006310">
    <property type="component" value="Chromosome 3"/>
</dbReference>
<evidence type="ECO:0000256" key="1">
    <source>
        <dbReference type="ARBA" id="ARBA00008990"/>
    </source>
</evidence>
<evidence type="ECO:0000313" key="4">
    <source>
        <dbReference type="EMBL" id="CCK69669.1"/>
    </source>
</evidence>
<gene>
    <name evidence="4" type="primary">KNAG0C05710</name>
    <name evidence="4" type="ordered locus">KNAG_0C05710</name>
</gene>
<dbReference type="GeneID" id="34525349"/>
<dbReference type="InterPro" id="IPR031443">
    <property type="entry name" value="Mbr1"/>
</dbReference>
<name>J7S552_HUIN7</name>
<dbReference type="AlphaFoldDB" id="J7S552"/>
<dbReference type="OrthoDB" id="4070730at2759"/>
<reference evidence="5" key="2">
    <citation type="submission" date="2012-08" db="EMBL/GenBank/DDBJ databases">
        <title>Genome sequence of Kazachstania naganishii.</title>
        <authorList>
            <person name="Gordon J.L."/>
            <person name="Armisen D."/>
            <person name="Proux-Wera E."/>
            <person name="OhEigeartaigh S.S."/>
            <person name="Byrne K.P."/>
            <person name="Wolfe K.H."/>
        </authorList>
    </citation>
    <scope>NUCLEOTIDE SEQUENCE [LARGE SCALE GENOMIC DNA]</scope>
    <source>
        <strain evidence="5">ATCC MYA-139 / BCRC 22969 / CBS 8797 / CCRC 22969 / KCTC 17520 / NBRC 10181 / NCYC 3082</strain>
    </source>
</reference>
<keyword evidence="2" id="KW-0597">Phosphoprotein</keyword>
<feature type="region of interest" description="Disordered" evidence="3">
    <location>
        <begin position="211"/>
        <end position="262"/>
    </location>
</feature>
<evidence type="ECO:0000256" key="2">
    <source>
        <dbReference type="ARBA" id="ARBA00022553"/>
    </source>
</evidence>
<keyword evidence="5" id="KW-1185">Reference proteome</keyword>
<protein>
    <submittedName>
        <fullName evidence="4">Uncharacterized protein</fullName>
    </submittedName>
</protein>
<sequence>MLSHAIFERDVQDPCSAACDCADACKNTASAAPVVGVSDSPVFASRCNLPEKVTALRKIHTAPHPWENGPSQFLLVCTGGPTPISPPSPLSEQRPVRKRANSFAFIHRLSRNSSMSKMFDYADNTASRPKFSRSGSMDDGLAPSLAQLQVSPTAPLTRHNSCYAIPTHVYGLEKYVTSELDELSSGPSTATNSQSTMASVFISRATQGTLDRGLDNASESSSSSDSESSSSLSLTASVTRTHGGAKRTSVTDEDLAGDKPKNIKSRRSFIKLSLAQSFA</sequence>
<dbReference type="GO" id="GO:0009060">
    <property type="term" value="P:aerobic respiration"/>
    <property type="evidence" value="ECO:0007669"/>
    <property type="project" value="EnsemblFungi"/>
</dbReference>
<dbReference type="RefSeq" id="XP_022463915.1">
    <property type="nucleotide sequence ID" value="XM_022607305.1"/>
</dbReference>
<dbReference type="HOGENOM" id="CLU_997702_0_0_1"/>
<accession>J7S552</accession>
<feature type="compositionally biased region" description="Low complexity" evidence="3">
    <location>
        <begin position="218"/>
        <end position="234"/>
    </location>
</feature>
<proteinExistence type="inferred from homology"/>
<evidence type="ECO:0000313" key="5">
    <source>
        <dbReference type="Proteomes" id="UP000006310"/>
    </source>
</evidence>